<reference evidence="2" key="1">
    <citation type="submission" date="2022-05" db="EMBL/GenBank/DDBJ databases">
        <authorList>
            <person name="Sun H.-N."/>
        </authorList>
    </citation>
    <scope>NUCLEOTIDE SEQUENCE</scope>
    <source>
        <strain evidence="2">HB14</strain>
    </source>
</reference>
<feature type="domain" description="ATPase AAA-type core" evidence="1">
    <location>
        <begin position="6"/>
        <end position="36"/>
    </location>
</feature>
<dbReference type="InterPro" id="IPR003959">
    <property type="entry name" value="ATPase_AAA_core"/>
</dbReference>
<organism evidence="2 3">
    <name type="scientific">Gilvimarinus xylanilyticus</name>
    <dbReference type="NCBI Taxonomy" id="2944139"/>
    <lineage>
        <taxon>Bacteria</taxon>
        <taxon>Pseudomonadati</taxon>
        <taxon>Pseudomonadota</taxon>
        <taxon>Gammaproteobacteria</taxon>
        <taxon>Cellvibrionales</taxon>
        <taxon>Cellvibrionaceae</taxon>
        <taxon>Gilvimarinus</taxon>
    </lineage>
</organism>
<dbReference type="Gene3D" id="3.40.50.300">
    <property type="entry name" value="P-loop containing nucleotide triphosphate hydrolases"/>
    <property type="match status" value="1"/>
</dbReference>
<reference evidence="2" key="2">
    <citation type="submission" date="2023-01" db="EMBL/GenBank/DDBJ databases">
        <title>Gilvimarinus xylanilyticus HB14 isolated from Caulerpa lentillifera aquaculture base in Hainan, China.</title>
        <authorList>
            <person name="Zhang Y.-J."/>
        </authorList>
    </citation>
    <scope>NUCLEOTIDE SEQUENCE</scope>
    <source>
        <strain evidence="2">HB14</strain>
    </source>
</reference>
<dbReference type="PANTHER" id="PTHR37816:SF1">
    <property type="entry name" value="TOXIN"/>
    <property type="match status" value="1"/>
</dbReference>
<dbReference type="SUPFAM" id="SSF52540">
    <property type="entry name" value="P-loop containing nucleoside triphosphate hydrolases"/>
    <property type="match status" value="1"/>
</dbReference>
<dbReference type="RefSeq" id="WP_253966412.1">
    <property type="nucleotide sequence ID" value="NZ_JAMFTH010000001.1"/>
</dbReference>
<dbReference type="EMBL" id="JAMFTH010000001">
    <property type="protein sequence ID" value="MCP8898122.1"/>
    <property type="molecule type" value="Genomic_DNA"/>
</dbReference>
<dbReference type="Proteomes" id="UP001139319">
    <property type="component" value="Unassembled WGS sequence"/>
</dbReference>
<name>A0A9X2KSH5_9GAMM</name>
<dbReference type="PANTHER" id="PTHR37816">
    <property type="entry name" value="YALI0E33011P"/>
    <property type="match status" value="1"/>
</dbReference>
<gene>
    <name evidence="2" type="ORF">M6D89_02285</name>
</gene>
<dbReference type="InterPro" id="IPR027417">
    <property type="entry name" value="P-loop_NTPase"/>
</dbReference>
<evidence type="ECO:0000313" key="2">
    <source>
        <dbReference type="EMBL" id="MCP8898122.1"/>
    </source>
</evidence>
<protein>
    <recommendedName>
        <fullName evidence="1">ATPase AAA-type core domain-containing protein</fullName>
    </recommendedName>
</protein>
<dbReference type="AlphaFoldDB" id="A0A9X2KSH5"/>
<evidence type="ECO:0000313" key="3">
    <source>
        <dbReference type="Proteomes" id="UP001139319"/>
    </source>
</evidence>
<dbReference type="Pfam" id="PF00004">
    <property type="entry name" value="AAA"/>
    <property type="match status" value="1"/>
</dbReference>
<accession>A0A9X2KSH5</accession>
<comment type="caution">
    <text evidence="2">The sequence shown here is derived from an EMBL/GenBank/DDBJ whole genome shotgun (WGS) entry which is preliminary data.</text>
</comment>
<keyword evidence="3" id="KW-1185">Reference proteome</keyword>
<dbReference type="InterPro" id="IPR052922">
    <property type="entry name" value="Cytidylate_Kinase-2"/>
</dbReference>
<proteinExistence type="predicted"/>
<evidence type="ECO:0000259" key="1">
    <source>
        <dbReference type="Pfam" id="PF00004"/>
    </source>
</evidence>
<sequence length="177" mass="20746">MRKVNVIGTSGTGKTTFAIALAERLGYPVIHMDALFWKAGWTESADEEFFAKLEQVLSCDRWVLDGNYSRSQSVKWKDVDTIIWLDFSFTRTFMQALKRAIGRIWSREELWPGTGNRESLRLLFSRHSIILWTLRMYPKNKKRYANIMTDPQYEHIKFVRLKSPSECRIFIDSVRAG</sequence>